<dbReference type="EMBL" id="CP022115">
    <property type="protein sequence ID" value="ASJ25689.1"/>
    <property type="molecule type" value="Genomic_DNA"/>
</dbReference>
<proteinExistence type="predicted"/>
<accession>A0A248LMG2</accession>
<evidence type="ECO:0000313" key="1">
    <source>
        <dbReference type="EMBL" id="ASJ25689.1"/>
    </source>
</evidence>
<organism evidence="1 2">
    <name type="scientific">Laribacter hongkongensis</name>
    <dbReference type="NCBI Taxonomy" id="168471"/>
    <lineage>
        <taxon>Bacteria</taxon>
        <taxon>Pseudomonadati</taxon>
        <taxon>Pseudomonadota</taxon>
        <taxon>Betaproteobacteria</taxon>
        <taxon>Neisseriales</taxon>
        <taxon>Aquaspirillaceae</taxon>
        <taxon>Laribacter</taxon>
    </lineage>
</organism>
<sequence length="116" mass="12286">MIKLNLPREPHWITLAAGVRLQVRPATTALVMAARHAASKVAGTDTAAAGERTATLIAELAKLAVLAWEGVADEKGKPAAVTPEGVAALMEHWLLADAFEREYLAGLYALDSEKNA</sequence>
<protein>
    <submittedName>
        <fullName evidence="1">Uncharacterized protein</fullName>
    </submittedName>
</protein>
<dbReference type="AlphaFoldDB" id="A0A248LMG2"/>
<gene>
    <name evidence="1" type="ORF">LHGZ1_2858</name>
</gene>
<dbReference type="OrthoDB" id="8911049at2"/>
<dbReference type="Proteomes" id="UP000197424">
    <property type="component" value="Chromosome"/>
</dbReference>
<dbReference type="RefSeq" id="WP_088861448.1">
    <property type="nucleotide sequence ID" value="NZ_CP022115.1"/>
</dbReference>
<name>A0A248LMG2_9NEIS</name>
<evidence type="ECO:0000313" key="2">
    <source>
        <dbReference type="Proteomes" id="UP000197424"/>
    </source>
</evidence>
<reference evidence="2" key="1">
    <citation type="submission" date="2017-06" db="EMBL/GenBank/DDBJ databases">
        <title>Whole genome sequence of Laribacter hongkongensis LHGZ1.</title>
        <authorList>
            <person name="Chen D."/>
            <person name="Wu H."/>
            <person name="Chen J."/>
        </authorList>
    </citation>
    <scope>NUCLEOTIDE SEQUENCE [LARGE SCALE GENOMIC DNA]</scope>
    <source>
        <strain evidence="2">LHGZ1</strain>
    </source>
</reference>